<dbReference type="Proteomes" id="UP001165740">
    <property type="component" value="Chromosome 18"/>
</dbReference>
<feature type="region of interest" description="Disordered" evidence="6">
    <location>
        <begin position="796"/>
        <end position="921"/>
    </location>
</feature>
<evidence type="ECO:0000313" key="11">
    <source>
        <dbReference type="Proteomes" id="UP001165740"/>
    </source>
</evidence>
<dbReference type="Pfam" id="PF00200">
    <property type="entry name" value="Disintegrin"/>
    <property type="match status" value="1"/>
</dbReference>
<proteinExistence type="predicted"/>
<dbReference type="SMART" id="SM00050">
    <property type="entry name" value="DISIN"/>
    <property type="match status" value="1"/>
</dbReference>
<evidence type="ECO:0000256" key="5">
    <source>
        <dbReference type="PROSITE-ProRule" id="PRU00276"/>
    </source>
</evidence>
<dbReference type="OrthoDB" id="2149267at2759"/>
<dbReference type="Pfam" id="PF21299">
    <property type="entry name" value="ADAM10_Cys-rich"/>
    <property type="match status" value="1"/>
</dbReference>
<evidence type="ECO:0000256" key="3">
    <source>
        <dbReference type="ARBA" id="ARBA00022685"/>
    </source>
</evidence>
<feature type="binding site" evidence="5">
    <location>
        <position position="438"/>
    </location>
    <ligand>
        <name>Zn(2+)</name>
        <dbReference type="ChEBI" id="CHEBI:29105"/>
        <note>catalytic</note>
    </ligand>
</feature>
<feature type="binding site" evidence="5">
    <location>
        <position position="428"/>
    </location>
    <ligand>
        <name>Zn(2+)</name>
        <dbReference type="ChEBI" id="CHEBI:29105"/>
        <note>catalytic</note>
    </ligand>
</feature>
<dbReference type="Gene3D" id="4.10.70.10">
    <property type="entry name" value="Disintegrin domain"/>
    <property type="match status" value="1"/>
</dbReference>
<keyword evidence="8" id="KW-0732">Signal</keyword>
<dbReference type="FunFam" id="4.10.70.10:FF:000003">
    <property type="entry name" value="Disintegrin and metalloproteinase domain-containing protein 17"/>
    <property type="match status" value="1"/>
</dbReference>
<dbReference type="PROSITE" id="PS50215">
    <property type="entry name" value="ADAM_MEPRO"/>
    <property type="match status" value="1"/>
</dbReference>
<evidence type="ECO:0000256" key="6">
    <source>
        <dbReference type="SAM" id="MobiDB-lite"/>
    </source>
</evidence>
<evidence type="ECO:0000259" key="9">
    <source>
        <dbReference type="PROSITE" id="PS50214"/>
    </source>
</evidence>
<sequence>MLLGSPFHVKCILTAIIAVQLFLTHQAECERLDEYIHDYQTLTFDTHKLHKKHERARRSTDSTLHLDFRAYNRKFSLQLKRDTEIFTSDHHILEPNGVKVPVDTSFIYSGVVKGVPNSYAHIAIINGTARGSVSIPGDTIYHIESAEQYFENPSFHSIIYPETHLDKDPFRHKRAADDVGSCGMDRVKEWMEKVSKSAVENIPQPKSPSRSEEEYHHNKYSAEMNAYPYKYRNKRAINNDKTCFLYLRSDPEMWKFVKNEKFKQVLSDVRAKEEILAFFASHVGALKKIFYETNFTTYSNDLRYSGINFVVQRTSIMTPQNQKCDTPSRTAYCNPNIDVSNFLNLNSMDNHDMFCLAYIFTHRDFTRGTLGLAWVGAREVASGGICEKHKNYLERDETVPKSLNTGIVTTVNYGKAVPSRVSQLTFTHEVGHNFGSPHDQGDECAPFGTTQPNATDGNYIMFASATMGDRKNNDKFSICSKDNITRLLHVIFNELHSKRNCFKASETAFCGNGIRENDEQCDCGYENYCEDKCCYAMGTSEGQQCKLKGDAKCSPTAGPCCNTNCTFISADLPKVQCKPADDCKQAAYCNSSHAECPPPVLEPDGKLCNDDTKMCSKGECVKSVCEKIQWKECFLTADIGDDNPSREALCYVSCTNPNTSKCVSSFDLAAVSRPENVEFRNLLQDIMEKRTGKREPAGIQLPAGSPCDNFRGYCDVFHKCRGVDADGPLARLKNLIFNPETLENIQEWIVKHWWAVMLMGIALVIVMGAFIKICAVHTPSSNPRKPKHRQLTLPRTLQRRRHQQQQQQAGQSSGQNQGRGGAGGNRRPMARSVEERKPVNSEVIQIDQGPPPPYSTAVVSPIPAPSSSSAPLLTDTARAPDLTSIPSGGPKRGHGGARKKEPEKAGKGKKKMKNTVELQRL</sequence>
<feature type="transmembrane region" description="Helical" evidence="7">
    <location>
        <begin position="753"/>
        <end position="775"/>
    </location>
</feature>
<dbReference type="GO" id="GO:0005886">
    <property type="term" value="C:plasma membrane"/>
    <property type="evidence" value="ECO:0007669"/>
    <property type="project" value="TreeGrafter"/>
</dbReference>
<dbReference type="RefSeq" id="XP_055872887.1">
    <property type="nucleotide sequence ID" value="XM_056016912.1"/>
</dbReference>
<dbReference type="InterPro" id="IPR001590">
    <property type="entry name" value="Peptidase_M12B"/>
</dbReference>
<keyword evidence="4" id="KW-1015">Disulfide bond</keyword>
<evidence type="ECO:0000256" key="1">
    <source>
        <dbReference type="ARBA" id="ARBA00001809"/>
    </source>
</evidence>
<keyword evidence="7" id="KW-0472">Membrane</keyword>
<feature type="chain" id="PRO_5040864088" description="ADAM10 endopeptidase" evidence="8">
    <location>
        <begin position="30"/>
        <end position="921"/>
    </location>
</feature>
<protein>
    <recommendedName>
        <fullName evidence="2">ADAM10 endopeptidase</fullName>
        <ecNumber evidence="2">3.4.24.81</ecNumber>
    </recommendedName>
</protein>
<dbReference type="GeneID" id="106051225"/>
<feature type="compositionally biased region" description="Low complexity" evidence="6">
    <location>
        <begin position="804"/>
        <end position="816"/>
    </location>
</feature>
<evidence type="ECO:0000313" key="12">
    <source>
        <dbReference type="RefSeq" id="XP_055872887.1"/>
    </source>
</evidence>
<dbReference type="PROSITE" id="PS50214">
    <property type="entry name" value="DISINTEGRIN_2"/>
    <property type="match status" value="1"/>
</dbReference>
<keyword evidence="7" id="KW-1133">Transmembrane helix</keyword>
<evidence type="ECO:0000256" key="2">
    <source>
        <dbReference type="ARBA" id="ARBA00012332"/>
    </source>
</evidence>
<dbReference type="InterPro" id="IPR049038">
    <property type="entry name" value="ADAM10_Cys-rich"/>
</dbReference>
<keyword evidence="5" id="KW-0862">Zinc</keyword>
<dbReference type="GO" id="GO:0006509">
    <property type="term" value="P:membrane protein ectodomain proteolysis"/>
    <property type="evidence" value="ECO:0007669"/>
    <property type="project" value="TreeGrafter"/>
</dbReference>
<dbReference type="AlphaFoldDB" id="A0A9W2ZCY9"/>
<feature type="region of interest" description="Disordered" evidence="6">
    <location>
        <begin position="198"/>
        <end position="217"/>
    </location>
</feature>
<dbReference type="PANTHER" id="PTHR45702">
    <property type="entry name" value="ADAM10/ADAM17 METALLOPEPTIDASE FAMILY MEMBER"/>
    <property type="match status" value="1"/>
</dbReference>
<accession>A0A9W2ZCY9</accession>
<keyword evidence="11" id="KW-1185">Reference proteome</keyword>
<dbReference type="InterPro" id="IPR024079">
    <property type="entry name" value="MetalloPept_cat_dom_sf"/>
</dbReference>
<organism evidence="11 12">
    <name type="scientific">Biomphalaria glabrata</name>
    <name type="common">Bloodfluke planorb</name>
    <name type="synonym">Freshwater snail</name>
    <dbReference type="NCBI Taxonomy" id="6526"/>
    <lineage>
        <taxon>Eukaryota</taxon>
        <taxon>Metazoa</taxon>
        <taxon>Spiralia</taxon>
        <taxon>Lophotrochozoa</taxon>
        <taxon>Mollusca</taxon>
        <taxon>Gastropoda</taxon>
        <taxon>Heterobranchia</taxon>
        <taxon>Euthyneura</taxon>
        <taxon>Panpulmonata</taxon>
        <taxon>Hygrophila</taxon>
        <taxon>Lymnaeoidea</taxon>
        <taxon>Planorbidae</taxon>
        <taxon>Biomphalaria</taxon>
    </lineage>
</organism>
<keyword evidence="5" id="KW-0479">Metal-binding</keyword>
<gene>
    <name evidence="12" type="primary">LOC106051225</name>
</gene>
<feature type="signal peptide" evidence="8">
    <location>
        <begin position="1"/>
        <end position="29"/>
    </location>
</feature>
<dbReference type="GO" id="GO:0004222">
    <property type="term" value="F:metalloendopeptidase activity"/>
    <property type="evidence" value="ECO:0007669"/>
    <property type="project" value="InterPro"/>
</dbReference>
<keyword evidence="7" id="KW-0812">Transmembrane</keyword>
<feature type="compositionally biased region" description="Low complexity" evidence="6">
    <location>
        <begin position="855"/>
        <end position="874"/>
    </location>
</feature>
<evidence type="ECO:0000256" key="4">
    <source>
        <dbReference type="ARBA" id="ARBA00023157"/>
    </source>
</evidence>
<evidence type="ECO:0000259" key="10">
    <source>
        <dbReference type="PROSITE" id="PS50215"/>
    </source>
</evidence>
<dbReference type="InterPro" id="IPR001762">
    <property type="entry name" value="Disintegrin_dom"/>
</dbReference>
<comment type="catalytic activity">
    <reaction evidence="1">
        <text>Endopeptidase of broad specificity.</text>
        <dbReference type="EC" id="3.4.24.81"/>
    </reaction>
</comment>
<dbReference type="GO" id="GO:0046872">
    <property type="term" value="F:metal ion binding"/>
    <property type="evidence" value="ECO:0007669"/>
    <property type="project" value="UniProtKB-KW"/>
</dbReference>
<dbReference type="EC" id="3.4.24.81" evidence="2"/>
<dbReference type="Pfam" id="PF13574">
    <property type="entry name" value="Reprolysin_2"/>
    <property type="match status" value="1"/>
</dbReference>
<comment type="caution">
    <text evidence="5">Lacks conserved residue(s) required for the propagation of feature annotation.</text>
</comment>
<feature type="domain" description="Peptidase M12B" evidence="10">
    <location>
        <begin position="249"/>
        <end position="489"/>
    </location>
</feature>
<evidence type="ECO:0000256" key="8">
    <source>
        <dbReference type="SAM" id="SignalP"/>
    </source>
</evidence>
<dbReference type="GO" id="GO:0007219">
    <property type="term" value="P:Notch signaling pathway"/>
    <property type="evidence" value="ECO:0007669"/>
    <property type="project" value="TreeGrafter"/>
</dbReference>
<dbReference type="InterPro" id="IPR036436">
    <property type="entry name" value="Disintegrin_dom_sf"/>
</dbReference>
<dbReference type="InterPro" id="IPR051489">
    <property type="entry name" value="ADAM_Metalloproteinase"/>
</dbReference>
<dbReference type="OMA" id="WATERWY"/>
<feature type="binding site" evidence="5">
    <location>
        <position position="432"/>
    </location>
    <ligand>
        <name>Zn(2+)</name>
        <dbReference type="ChEBI" id="CHEBI:29105"/>
        <note>catalytic</note>
    </ligand>
</feature>
<reference evidence="12" key="1">
    <citation type="submission" date="2025-08" db="UniProtKB">
        <authorList>
            <consortium name="RefSeq"/>
        </authorList>
    </citation>
    <scope>IDENTIFICATION</scope>
</reference>
<dbReference type="PANTHER" id="PTHR45702:SF2">
    <property type="entry name" value="KUZBANIAN, ISOFORM A"/>
    <property type="match status" value="1"/>
</dbReference>
<keyword evidence="3" id="KW-0165">Cleavage on pair of basic residues</keyword>
<name>A0A9W2ZCY9_BIOGL</name>
<evidence type="ECO:0000256" key="7">
    <source>
        <dbReference type="SAM" id="Phobius"/>
    </source>
</evidence>
<feature type="domain" description="Disintegrin" evidence="9">
    <location>
        <begin position="507"/>
        <end position="604"/>
    </location>
</feature>
<dbReference type="SUPFAM" id="SSF55486">
    <property type="entry name" value="Metalloproteases ('zincins'), catalytic domain"/>
    <property type="match status" value="1"/>
</dbReference>
<feature type="active site" evidence="5">
    <location>
        <position position="429"/>
    </location>
</feature>
<dbReference type="SUPFAM" id="SSF57552">
    <property type="entry name" value="Blood coagulation inhibitor (disintegrin)"/>
    <property type="match status" value="1"/>
</dbReference>
<dbReference type="Gene3D" id="3.40.390.10">
    <property type="entry name" value="Collagenase (Catalytic Domain)"/>
    <property type="match status" value="1"/>
</dbReference>